<accession>A0A0A9AT44</accession>
<reference evidence="1" key="2">
    <citation type="journal article" date="2015" name="Data Brief">
        <title>Shoot transcriptome of the giant reed, Arundo donax.</title>
        <authorList>
            <person name="Barrero R.A."/>
            <person name="Guerrero F.D."/>
            <person name="Moolhuijzen P."/>
            <person name="Goolsby J.A."/>
            <person name="Tidwell J."/>
            <person name="Bellgard S.E."/>
            <person name="Bellgard M.I."/>
        </authorList>
    </citation>
    <scope>NUCLEOTIDE SEQUENCE</scope>
    <source>
        <tissue evidence="1">Shoot tissue taken approximately 20 cm above the soil surface</tissue>
    </source>
</reference>
<sequence>MLVGVFIIGLYVTKYIEPLVLRSNQQSDLWNREPTNRSLPGPVLIAIYMFMNVVRAHCR</sequence>
<protein>
    <submittedName>
        <fullName evidence="1">Uncharacterized protein</fullName>
    </submittedName>
</protein>
<dbReference type="EMBL" id="GBRH01245830">
    <property type="protein sequence ID" value="JAD52065.1"/>
    <property type="molecule type" value="Transcribed_RNA"/>
</dbReference>
<reference evidence="1" key="1">
    <citation type="submission" date="2014-09" db="EMBL/GenBank/DDBJ databases">
        <authorList>
            <person name="Magalhaes I.L.F."/>
            <person name="Oliveira U."/>
            <person name="Santos F.R."/>
            <person name="Vidigal T.H.D.A."/>
            <person name="Brescovit A.D."/>
            <person name="Santos A.J."/>
        </authorList>
    </citation>
    <scope>NUCLEOTIDE SEQUENCE</scope>
    <source>
        <tissue evidence="1">Shoot tissue taken approximately 20 cm above the soil surface</tissue>
    </source>
</reference>
<organism evidence="1">
    <name type="scientific">Arundo donax</name>
    <name type="common">Giant reed</name>
    <name type="synonym">Donax arundinaceus</name>
    <dbReference type="NCBI Taxonomy" id="35708"/>
    <lineage>
        <taxon>Eukaryota</taxon>
        <taxon>Viridiplantae</taxon>
        <taxon>Streptophyta</taxon>
        <taxon>Embryophyta</taxon>
        <taxon>Tracheophyta</taxon>
        <taxon>Spermatophyta</taxon>
        <taxon>Magnoliopsida</taxon>
        <taxon>Liliopsida</taxon>
        <taxon>Poales</taxon>
        <taxon>Poaceae</taxon>
        <taxon>PACMAD clade</taxon>
        <taxon>Arundinoideae</taxon>
        <taxon>Arundineae</taxon>
        <taxon>Arundo</taxon>
    </lineage>
</organism>
<proteinExistence type="predicted"/>
<evidence type="ECO:0000313" key="1">
    <source>
        <dbReference type="EMBL" id="JAD52065.1"/>
    </source>
</evidence>
<name>A0A0A9AT44_ARUDO</name>
<dbReference type="AlphaFoldDB" id="A0A0A9AT44"/>